<evidence type="ECO:0000256" key="1">
    <source>
        <dbReference type="ARBA" id="ARBA00004141"/>
    </source>
</evidence>
<evidence type="ECO:0000313" key="12">
    <source>
        <dbReference type="Proteomes" id="UP000085678"/>
    </source>
</evidence>
<dbReference type="InterPro" id="IPR049941">
    <property type="entry name" value="LPLAT_7/PORCN-like"/>
</dbReference>
<dbReference type="STRING" id="7574.A0A2R2MI78"/>
<feature type="transmembrane region" description="Helical" evidence="10">
    <location>
        <begin position="206"/>
        <end position="232"/>
    </location>
</feature>
<dbReference type="AlphaFoldDB" id="A0A2R2MI78"/>
<keyword evidence="5" id="KW-0732">Signal</keyword>
<dbReference type="InterPro" id="IPR000483">
    <property type="entry name" value="Cys-rich_flank_reg_C"/>
</dbReference>
<organism evidence="12 13">
    <name type="scientific">Lingula anatina</name>
    <name type="common">Brachiopod</name>
    <name type="synonym">Lingula unguis</name>
    <dbReference type="NCBI Taxonomy" id="7574"/>
    <lineage>
        <taxon>Eukaryota</taxon>
        <taxon>Metazoa</taxon>
        <taxon>Spiralia</taxon>
        <taxon>Lophotrochozoa</taxon>
        <taxon>Brachiopoda</taxon>
        <taxon>Linguliformea</taxon>
        <taxon>Lingulata</taxon>
        <taxon>Lingulida</taxon>
        <taxon>Linguloidea</taxon>
        <taxon>Lingulidae</taxon>
        <taxon>Lingula</taxon>
    </lineage>
</organism>
<evidence type="ECO:0000256" key="3">
    <source>
        <dbReference type="ARBA" id="ARBA00022679"/>
    </source>
</evidence>
<dbReference type="KEGG" id="lak:106169451"/>
<dbReference type="OrthoDB" id="286734at2759"/>
<evidence type="ECO:0000256" key="10">
    <source>
        <dbReference type="SAM" id="Phobius"/>
    </source>
</evidence>
<feature type="transmembrane region" description="Helical" evidence="10">
    <location>
        <begin position="311"/>
        <end position="330"/>
    </location>
</feature>
<feature type="transmembrane region" description="Helical" evidence="10">
    <location>
        <begin position="429"/>
        <end position="448"/>
    </location>
</feature>
<dbReference type="Pfam" id="PF03062">
    <property type="entry name" value="MBOAT"/>
    <property type="match status" value="1"/>
</dbReference>
<dbReference type="InterPro" id="IPR004299">
    <property type="entry name" value="MBOAT_fam"/>
</dbReference>
<evidence type="ECO:0000256" key="6">
    <source>
        <dbReference type="ARBA" id="ARBA00022989"/>
    </source>
</evidence>
<dbReference type="SMART" id="SM00082">
    <property type="entry name" value="LRRCT"/>
    <property type="match status" value="1"/>
</dbReference>
<keyword evidence="4 10" id="KW-0812">Transmembrane</keyword>
<keyword evidence="12" id="KW-1185">Reference proteome</keyword>
<dbReference type="InterPro" id="IPR032675">
    <property type="entry name" value="LRR_dom_sf"/>
</dbReference>
<keyword evidence="2" id="KW-0433">Leucine-rich repeat</keyword>
<evidence type="ECO:0000256" key="2">
    <source>
        <dbReference type="ARBA" id="ARBA00022614"/>
    </source>
</evidence>
<dbReference type="SUPFAM" id="SSF52058">
    <property type="entry name" value="L domain-like"/>
    <property type="match status" value="1"/>
</dbReference>
<dbReference type="PANTHER" id="PTHR13906:SF4">
    <property type="entry name" value="LYSOPHOSPHOLIPID ACYLTRANSFERASE 6"/>
    <property type="match status" value="1"/>
</dbReference>
<dbReference type="InParanoid" id="A0A2R2MI78"/>
<dbReference type="InterPro" id="IPR001611">
    <property type="entry name" value="Leu-rich_rpt"/>
</dbReference>
<dbReference type="GO" id="GO:0016746">
    <property type="term" value="F:acyltransferase activity"/>
    <property type="evidence" value="ECO:0007669"/>
    <property type="project" value="UniProtKB-KW"/>
</dbReference>
<evidence type="ECO:0000256" key="8">
    <source>
        <dbReference type="ARBA" id="ARBA00023315"/>
    </source>
</evidence>
<dbReference type="GeneID" id="106169451"/>
<keyword evidence="8 13" id="KW-0012">Acyltransferase</keyword>
<keyword evidence="6 10" id="KW-1133">Transmembrane helix</keyword>
<dbReference type="Gene3D" id="3.80.10.10">
    <property type="entry name" value="Ribonuclease Inhibitor"/>
    <property type="match status" value="1"/>
</dbReference>
<feature type="compositionally biased region" description="Basic and acidic residues" evidence="9">
    <location>
        <begin position="152"/>
        <end position="166"/>
    </location>
</feature>
<accession>A0A2R2MI78</accession>
<feature type="domain" description="LRRCT" evidence="11">
    <location>
        <begin position="78"/>
        <end position="126"/>
    </location>
</feature>
<feature type="region of interest" description="Disordered" evidence="9">
    <location>
        <begin position="146"/>
        <end position="174"/>
    </location>
</feature>
<keyword evidence="7 10" id="KW-0472">Membrane</keyword>
<dbReference type="Pfam" id="PF13855">
    <property type="entry name" value="LRR_8"/>
    <property type="match status" value="1"/>
</dbReference>
<feature type="transmembrane region" description="Helical" evidence="10">
    <location>
        <begin position="664"/>
        <end position="688"/>
    </location>
</feature>
<feature type="transmembrane region" description="Helical" evidence="10">
    <location>
        <begin position="351"/>
        <end position="370"/>
    </location>
</feature>
<feature type="transmembrane region" description="Helical" evidence="10">
    <location>
        <begin position="480"/>
        <end position="501"/>
    </location>
</feature>
<dbReference type="GO" id="GO:0016020">
    <property type="term" value="C:membrane"/>
    <property type="evidence" value="ECO:0007669"/>
    <property type="project" value="UniProtKB-SubCell"/>
</dbReference>
<evidence type="ECO:0000256" key="9">
    <source>
        <dbReference type="SAM" id="MobiDB-lite"/>
    </source>
</evidence>
<feature type="transmembrane region" description="Helical" evidence="10">
    <location>
        <begin position="694"/>
        <end position="715"/>
    </location>
</feature>
<evidence type="ECO:0000256" key="4">
    <source>
        <dbReference type="ARBA" id="ARBA00022692"/>
    </source>
</evidence>
<dbReference type="GO" id="GO:0030258">
    <property type="term" value="P:lipid modification"/>
    <property type="evidence" value="ECO:0007669"/>
    <property type="project" value="TreeGrafter"/>
</dbReference>
<name>A0A2R2MI78_LINAN</name>
<dbReference type="Proteomes" id="UP000085678">
    <property type="component" value="Unplaced"/>
</dbReference>
<reference evidence="13" key="1">
    <citation type="submission" date="2025-08" db="UniProtKB">
        <authorList>
            <consortium name="RefSeq"/>
        </authorList>
    </citation>
    <scope>IDENTIFICATION</scope>
    <source>
        <tissue evidence="13">Gonads</tissue>
    </source>
</reference>
<evidence type="ECO:0000256" key="7">
    <source>
        <dbReference type="ARBA" id="ARBA00023136"/>
    </source>
</evidence>
<feature type="transmembrane region" description="Helical" evidence="10">
    <location>
        <begin position="625"/>
        <end position="643"/>
    </location>
</feature>
<dbReference type="PANTHER" id="PTHR13906">
    <property type="entry name" value="PORCUPINE"/>
    <property type="match status" value="1"/>
</dbReference>
<keyword evidence="3" id="KW-0808">Transferase</keyword>
<gene>
    <name evidence="13" type="primary">LOC106169451</name>
</gene>
<proteinExistence type="predicted"/>
<dbReference type="RefSeq" id="XP_023929925.1">
    <property type="nucleotide sequence ID" value="XM_024074157.1"/>
</dbReference>
<evidence type="ECO:0000259" key="11">
    <source>
        <dbReference type="SMART" id="SM00082"/>
    </source>
</evidence>
<sequence length="744" mass="84218">MSFSAQYDRTPFSRGLTYMLNTVLDLGSNLISALSPIAFSGLEESLELLYLDGNLLNTLDKCAILPLKRLRRLRIGGNPFHCDCKIAWLRSYRDKGVDIDLDRVFCKSPIGFKGMGVSGFSIDGCTPSHLTLDMKDCFKFTSPTSNAVTETSPKHTVTETSPEHTDSTTLDEPLQMTTPHDVTQASGEEAQPLTSLRFSRQALVSVYLAIGFSATCLAIVVVYVIVTGYRFYRQCRGKQSKATTKSERTMSGVQDTNCTEAGETGPYQELESVSPYQNLNFLICQLVALGLGYPFRTVFGPLQASPALRNGIEIFLGMFLTYFCFGQQIIHPILQSTLCLLIMKYADRKQFHLASLLVSMGYLSVTHIYRMLYDYGGYSMDITGPLMIITQKVSSLAFALHDGMEKKEENLSEDQKKQAIKRIPTPLEYYSYIFSFHNVMVGPLVFYVDYKAFIEGEDIQAPQATENNHKVRIPNPVPSMFPNLIITIVNAVLMMFVLPLVPSENIHDIAWFGSLSFLQKNLYLLVSLSVTRSKYYFAWKLGELVNTSAGLGFAGYDKEGNEKWDRLNNMDIWKLETCTSIKVNIDTWNKTTLIWLRRIVYDRIPFQKTLATFAVSAFWHGFYPGYYLAFFSAAIFLFAARTVRKNIRPFFKPDGDQSTGAVPFLYDCVTFIFTRMANVIMVTPFVTYGFFPSLFAYGAIYFWLHVLSLAAIFFIPQRRVKKIEKKEAEEVKTQPSDEKKEKTS</sequence>
<dbReference type="FunCoup" id="A0A2R2MI78">
    <property type="interactions" value="879"/>
</dbReference>
<comment type="subcellular location">
    <subcellularLocation>
        <location evidence="1">Membrane</location>
        <topology evidence="1">Multi-pass membrane protein</topology>
    </subcellularLocation>
</comment>
<evidence type="ECO:0000313" key="13">
    <source>
        <dbReference type="RefSeq" id="XP_023929925.1"/>
    </source>
</evidence>
<protein>
    <submittedName>
        <fullName evidence="13">Lysophospholipid acyltransferase 1</fullName>
    </submittedName>
</protein>
<evidence type="ECO:0000256" key="5">
    <source>
        <dbReference type="ARBA" id="ARBA00022729"/>
    </source>
</evidence>